<organism evidence="3 4">
    <name type="scientific">Fragilariopsis cylindrus CCMP1102</name>
    <dbReference type="NCBI Taxonomy" id="635003"/>
    <lineage>
        <taxon>Eukaryota</taxon>
        <taxon>Sar</taxon>
        <taxon>Stramenopiles</taxon>
        <taxon>Ochrophyta</taxon>
        <taxon>Bacillariophyta</taxon>
        <taxon>Bacillariophyceae</taxon>
        <taxon>Bacillariophycidae</taxon>
        <taxon>Bacillariales</taxon>
        <taxon>Bacillariaceae</taxon>
        <taxon>Fragilariopsis</taxon>
    </lineage>
</organism>
<feature type="non-terminal residue" evidence="3">
    <location>
        <position position="1"/>
    </location>
</feature>
<accession>A0A1E7FDW6</accession>
<feature type="non-terminal residue" evidence="3">
    <location>
        <position position="86"/>
    </location>
</feature>
<dbReference type="InParanoid" id="A0A1E7FDW6"/>
<dbReference type="AlphaFoldDB" id="A0A1E7FDW6"/>
<evidence type="ECO:0000313" key="4">
    <source>
        <dbReference type="Proteomes" id="UP000095751"/>
    </source>
</evidence>
<evidence type="ECO:0000313" key="3">
    <source>
        <dbReference type="EMBL" id="OEU15993.1"/>
    </source>
</evidence>
<evidence type="ECO:0000259" key="2">
    <source>
        <dbReference type="Pfam" id="PF20710"/>
    </source>
</evidence>
<dbReference type="KEGG" id="fcy:FRACYDRAFT_218490"/>
<sequence length="86" mass="9816">VSSKKSPPVGNRDTNTHNVDKDKNEDKDKGVLVIEKPMPYDIICGRNSGSHNWCGNKRFRVTIMMNLQSYVDAPTREDKNICNQYC</sequence>
<dbReference type="Proteomes" id="UP000095751">
    <property type="component" value="Unassembled WGS sequence"/>
</dbReference>
<protein>
    <recommendedName>
        <fullName evidence="2">DUF6824 domain-containing protein</fullName>
    </recommendedName>
</protein>
<proteinExistence type="predicted"/>
<evidence type="ECO:0000256" key="1">
    <source>
        <dbReference type="SAM" id="MobiDB-lite"/>
    </source>
</evidence>
<dbReference type="Pfam" id="PF20710">
    <property type="entry name" value="DUF6824"/>
    <property type="match status" value="1"/>
</dbReference>
<dbReference type="InterPro" id="IPR049227">
    <property type="entry name" value="DUF6824"/>
</dbReference>
<reference evidence="3 4" key="1">
    <citation type="submission" date="2016-09" db="EMBL/GenBank/DDBJ databases">
        <title>Extensive genetic diversity and differential bi-allelic expression allows diatom success in the polar Southern Ocean.</title>
        <authorList>
            <consortium name="DOE Joint Genome Institute"/>
            <person name="Mock T."/>
            <person name="Otillar R.P."/>
            <person name="Strauss J."/>
            <person name="Dupont C."/>
            <person name="Frickenhaus S."/>
            <person name="Maumus F."/>
            <person name="Mcmullan M."/>
            <person name="Sanges R."/>
            <person name="Schmutz J."/>
            <person name="Toseland A."/>
            <person name="Valas R."/>
            <person name="Veluchamy A."/>
            <person name="Ward B.J."/>
            <person name="Allen A."/>
            <person name="Barry K."/>
            <person name="Falciatore A."/>
            <person name="Ferrante M."/>
            <person name="Fortunato A.E."/>
            <person name="Gloeckner G."/>
            <person name="Gruber A."/>
            <person name="Hipkin R."/>
            <person name="Janech M."/>
            <person name="Kroth P."/>
            <person name="Leese F."/>
            <person name="Lindquist E."/>
            <person name="Lyon B.R."/>
            <person name="Martin J."/>
            <person name="Mayer C."/>
            <person name="Parker M."/>
            <person name="Quesneville H."/>
            <person name="Raymond J."/>
            <person name="Uhlig C."/>
            <person name="Valentin K.U."/>
            <person name="Worden A.Z."/>
            <person name="Armbrust E.V."/>
            <person name="Bowler C."/>
            <person name="Green B."/>
            <person name="Moulton V."/>
            <person name="Van Oosterhout C."/>
            <person name="Grigoriev I."/>
        </authorList>
    </citation>
    <scope>NUCLEOTIDE SEQUENCE [LARGE SCALE GENOMIC DNA]</scope>
    <source>
        <strain evidence="3 4">CCMP1102</strain>
    </source>
</reference>
<feature type="compositionally biased region" description="Basic and acidic residues" evidence="1">
    <location>
        <begin position="14"/>
        <end position="30"/>
    </location>
</feature>
<dbReference type="EMBL" id="KV784359">
    <property type="protein sequence ID" value="OEU15993.1"/>
    <property type="molecule type" value="Genomic_DNA"/>
</dbReference>
<feature type="domain" description="DUF6824" evidence="2">
    <location>
        <begin position="41"/>
        <end position="80"/>
    </location>
</feature>
<gene>
    <name evidence="3" type="ORF">FRACYDRAFT_218490</name>
</gene>
<name>A0A1E7FDW6_9STRA</name>
<feature type="region of interest" description="Disordered" evidence="1">
    <location>
        <begin position="1"/>
        <end position="30"/>
    </location>
</feature>
<keyword evidence="4" id="KW-1185">Reference proteome</keyword>